<keyword evidence="2" id="KW-1185">Reference proteome</keyword>
<evidence type="ECO:0000313" key="2">
    <source>
        <dbReference type="Proteomes" id="UP000500826"/>
    </source>
</evidence>
<dbReference type="EMBL" id="CP053418">
    <property type="protein sequence ID" value="QJW83523.1"/>
    <property type="molecule type" value="Genomic_DNA"/>
</dbReference>
<accession>A0ABX6P0E4</accession>
<proteinExistence type="predicted"/>
<name>A0ABX6P0E4_9BURK</name>
<organism evidence="1 2">
    <name type="scientific">Ramlibacter terrae</name>
    <dbReference type="NCBI Taxonomy" id="2732511"/>
    <lineage>
        <taxon>Bacteria</taxon>
        <taxon>Pseudomonadati</taxon>
        <taxon>Pseudomonadota</taxon>
        <taxon>Betaproteobacteria</taxon>
        <taxon>Burkholderiales</taxon>
        <taxon>Comamonadaceae</taxon>
        <taxon>Ramlibacter</taxon>
    </lineage>
</organism>
<evidence type="ECO:0000313" key="1">
    <source>
        <dbReference type="EMBL" id="QJW83523.1"/>
    </source>
</evidence>
<gene>
    <name evidence="1" type="ORF">HK414_03250</name>
</gene>
<dbReference type="Proteomes" id="UP000500826">
    <property type="component" value="Chromosome"/>
</dbReference>
<reference evidence="1 2" key="2">
    <citation type="submission" date="2020-05" db="EMBL/GenBank/DDBJ databases">
        <authorList>
            <person name="Khan S.A."/>
            <person name="Jeon C.O."/>
            <person name="Chun B.H."/>
        </authorList>
    </citation>
    <scope>NUCLEOTIDE SEQUENCE [LARGE SCALE GENOMIC DNA]</scope>
    <source>
        <strain evidence="1 2">H242</strain>
    </source>
</reference>
<protein>
    <submittedName>
        <fullName evidence="1">Uncharacterized protein</fullName>
    </submittedName>
</protein>
<reference evidence="1 2" key="1">
    <citation type="submission" date="2020-05" db="EMBL/GenBank/DDBJ databases">
        <title>Ramlibacter rhizophilus sp. nov., isolated from rhizosphere soil of national flower Mugunghwa from South Korea.</title>
        <authorList>
            <person name="Zheng-Fei Y."/>
            <person name="Huan T."/>
        </authorList>
    </citation>
    <scope>NUCLEOTIDE SEQUENCE [LARGE SCALE GENOMIC DNA]</scope>
    <source>
        <strain evidence="1 2">H242</strain>
    </source>
</reference>
<sequence>MAVQAQRPGLTFGNPVITKRGNGDWVVVFGSGYNNGNQTDGTPAGDGNGHLFVLDAFTGARS</sequence>